<feature type="region of interest" description="Disordered" evidence="1">
    <location>
        <begin position="1"/>
        <end position="29"/>
    </location>
</feature>
<organism evidence="2 3">
    <name type="scientific">Cymbomonas tetramitiformis</name>
    <dbReference type="NCBI Taxonomy" id="36881"/>
    <lineage>
        <taxon>Eukaryota</taxon>
        <taxon>Viridiplantae</taxon>
        <taxon>Chlorophyta</taxon>
        <taxon>Pyramimonadophyceae</taxon>
        <taxon>Pyramimonadales</taxon>
        <taxon>Pyramimonadaceae</taxon>
        <taxon>Cymbomonas</taxon>
    </lineage>
</organism>
<dbReference type="Proteomes" id="UP001190700">
    <property type="component" value="Unassembled WGS sequence"/>
</dbReference>
<dbReference type="EMBL" id="LGRX02025393">
    <property type="protein sequence ID" value="KAK3252473.1"/>
    <property type="molecule type" value="Genomic_DNA"/>
</dbReference>
<reference evidence="2 3" key="1">
    <citation type="journal article" date="2015" name="Genome Biol. Evol.">
        <title>Comparative Genomics of a Bacterivorous Green Alga Reveals Evolutionary Causalities and Consequences of Phago-Mixotrophic Mode of Nutrition.</title>
        <authorList>
            <person name="Burns J.A."/>
            <person name="Paasch A."/>
            <person name="Narechania A."/>
            <person name="Kim E."/>
        </authorList>
    </citation>
    <scope>NUCLEOTIDE SEQUENCE [LARGE SCALE GENOMIC DNA]</scope>
    <source>
        <strain evidence="2 3">PLY_AMNH</strain>
    </source>
</reference>
<feature type="region of interest" description="Disordered" evidence="1">
    <location>
        <begin position="258"/>
        <end position="315"/>
    </location>
</feature>
<keyword evidence="3" id="KW-1185">Reference proteome</keyword>
<name>A0AAE0F5F4_9CHLO</name>
<protein>
    <submittedName>
        <fullName evidence="2">Uncharacterized protein</fullName>
    </submittedName>
</protein>
<evidence type="ECO:0000313" key="2">
    <source>
        <dbReference type="EMBL" id="KAK3252473.1"/>
    </source>
</evidence>
<accession>A0AAE0F5F4</accession>
<sequence>MAALENANDRKALKGTIPGRQLHPGRGFDERPGICENLLREQEAAPGSELRQGSYTRHLSKTIESSALPLHRRHRSQRRRFTVEQTAARVTRPTGTSWTSWTVATTVVSFLAILRKRSALRRKAARWPAATLVAVARWSGHIRRKEALSTLPSDIQELEAAATLADIVQGLGLQYFCRERDLDGYKKRLFGLAGSANIPWGRAIRSSPQLKSVLSQDWALLLPPEYHLEWTLRGNICQTHFCILYRELTSAAVSAGGRAGSHDGYAVQPPQKAPPPRIGDPCKRRNAESTRNDATPAGNRGGRRPNIPREDELPLWTTKRDQMRSNSTLQFDGVLKGVVTSKPTLPAREGQTGSVRRVMNPPGSDALDQETLFNDPTRRDVGYAHCPSGRQAVYTGVSPKLGAQQTCGTGT</sequence>
<evidence type="ECO:0000256" key="1">
    <source>
        <dbReference type="SAM" id="MobiDB-lite"/>
    </source>
</evidence>
<proteinExistence type="predicted"/>
<dbReference type="AlphaFoldDB" id="A0AAE0F5F4"/>
<gene>
    <name evidence="2" type="ORF">CYMTET_38227</name>
</gene>
<feature type="compositionally biased region" description="Basic and acidic residues" evidence="1">
    <location>
        <begin position="280"/>
        <end position="291"/>
    </location>
</feature>
<comment type="caution">
    <text evidence="2">The sequence shown here is derived from an EMBL/GenBank/DDBJ whole genome shotgun (WGS) entry which is preliminary data.</text>
</comment>
<evidence type="ECO:0000313" key="3">
    <source>
        <dbReference type="Proteomes" id="UP001190700"/>
    </source>
</evidence>